<feature type="transmembrane region" description="Helical" evidence="1">
    <location>
        <begin position="206"/>
        <end position="225"/>
    </location>
</feature>
<feature type="transmembrane region" description="Helical" evidence="1">
    <location>
        <begin position="76"/>
        <end position="97"/>
    </location>
</feature>
<proteinExistence type="predicted"/>
<feature type="transmembrane region" description="Helical" evidence="1">
    <location>
        <begin position="104"/>
        <end position="124"/>
    </location>
</feature>
<dbReference type="EMBL" id="JAEQNC010000001">
    <property type="protein sequence ID" value="MBL0370861.1"/>
    <property type="molecule type" value="Genomic_DNA"/>
</dbReference>
<feature type="transmembrane region" description="Helical" evidence="1">
    <location>
        <begin position="174"/>
        <end position="194"/>
    </location>
</feature>
<name>A0A936YQB8_9HYPH</name>
<feature type="transmembrane region" description="Helical" evidence="1">
    <location>
        <begin position="307"/>
        <end position="328"/>
    </location>
</feature>
<evidence type="ECO:0000313" key="2">
    <source>
        <dbReference type="EMBL" id="MBL0370861.1"/>
    </source>
</evidence>
<keyword evidence="1" id="KW-0812">Transmembrane</keyword>
<sequence>MMLTDADLRSIRDAGIIDDAKLKEISDFLTSRKRADVVASTPRFDLTHVLWYAGALIIIGAMGLFTNEAFNRMGGWALAACGTIYAVVFLATGHYLWRDKSLRVPAGLLIAVAVSMVPLIIYGIQDALDLWKYALGNPGEYKNFYPYVNGSWLYMEIGTIVAALIAIWRYPFPFILLVGGVALWFMSMDLAMWFTRGAESYGDWEIRRQVSLVFGLAMIVAAWAVDVLRKDGPDYPFWIHIFGVMAFWGGMTMTDGGTELQKLLYCLINIGLVGLSLFLNRRVYAVFGALGIATYLGYLASEVFQDVMLFSFALSAIGIAIIGLGLLLHRNRARLAAAMNEILPPSLAWLRPQHAKTG</sequence>
<reference evidence="2" key="1">
    <citation type="submission" date="2021-01" db="EMBL/GenBank/DDBJ databases">
        <title>Rhizobium sp. strain KVB221 16S ribosomal RNA gene Genome sequencing and assembly.</title>
        <authorList>
            <person name="Kang M."/>
        </authorList>
    </citation>
    <scope>NUCLEOTIDE SEQUENCE</scope>
    <source>
        <strain evidence="2">KVB221</strain>
    </source>
</reference>
<keyword evidence="1" id="KW-0472">Membrane</keyword>
<evidence type="ECO:0000256" key="1">
    <source>
        <dbReference type="SAM" id="Phobius"/>
    </source>
</evidence>
<comment type="caution">
    <text evidence="2">The sequence shown here is derived from an EMBL/GenBank/DDBJ whole genome shotgun (WGS) entry which is preliminary data.</text>
</comment>
<feature type="transmembrane region" description="Helical" evidence="1">
    <location>
        <begin position="283"/>
        <end position="301"/>
    </location>
</feature>
<dbReference type="Proteomes" id="UP000633219">
    <property type="component" value="Unassembled WGS sequence"/>
</dbReference>
<protein>
    <recommendedName>
        <fullName evidence="4">DUF2157 domain-containing protein</fullName>
    </recommendedName>
</protein>
<feature type="transmembrane region" description="Helical" evidence="1">
    <location>
        <begin position="237"/>
        <end position="254"/>
    </location>
</feature>
<feature type="transmembrane region" description="Helical" evidence="1">
    <location>
        <begin position="49"/>
        <end position="70"/>
    </location>
</feature>
<organism evidence="2 3">
    <name type="scientific">Rhizobium setariae</name>
    <dbReference type="NCBI Taxonomy" id="2801340"/>
    <lineage>
        <taxon>Bacteria</taxon>
        <taxon>Pseudomonadati</taxon>
        <taxon>Pseudomonadota</taxon>
        <taxon>Alphaproteobacteria</taxon>
        <taxon>Hyphomicrobiales</taxon>
        <taxon>Rhizobiaceae</taxon>
        <taxon>Rhizobium/Agrobacterium group</taxon>
        <taxon>Rhizobium</taxon>
    </lineage>
</organism>
<gene>
    <name evidence="2" type="ORF">JJB09_02355</name>
</gene>
<accession>A0A936YQB8</accession>
<keyword evidence="1" id="KW-1133">Transmembrane helix</keyword>
<evidence type="ECO:0008006" key="4">
    <source>
        <dbReference type="Google" id="ProtNLM"/>
    </source>
</evidence>
<evidence type="ECO:0000313" key="3">
    <source>
        <dbReference type="Proteomes" id="UP000633219"/>
    </source>
</evidence>
<feature type="transmembrane region" description="Helical" evidence="1">
    <location>
        <begin position="144"/>
        <end position="167"/>
    </location>
</feature>
<dbReference type="AlphaFoldDB" id="A0A936YQB8"/>
<keyword evidence="3" id="KW-1185">Reference proteome</keyword>
<feature type="transmembrane region" description="Helical" evidence="1">
    <location>
        <begin position="260"/>
        <end position="278"/>
    </location>
</feature>